<evidence type="ECO:0000313" key="1">
    <source>
        <dbReference type="EMBL" id="ADZ81464.1"/>
    </source>
</evidence>
<proteinExistence type="predicted"/>
<dbReference type="PATRIC" id="fig|743722.3.peg.5256"/>
<dbReference type="eggNOG" id="ENOG50347S8">
    <property type="taxonomic scope" value="Bacteria"/>
</dbReference>
<sequence>MIGKQLFFEGEALWIYDYEIRAMKYNERFTIRHFSFVPPLSNHKGAIALTEKEILLEGDESVIIPLSSVEQLYYGFDELYTQASVKNFGAFWKPLRIMWRGSYIYFIINYRTFSTSNEKFLTLLKDLLL</sequence>
<dbReference type="KEGG" id="shg:Sph21_4959"/>
<dbReference type="STRING" id="743722.Sph21_4959"/>
<gene>
    <name evidence="1" type="ordered locus">Sph21_4959</name>
</gene>
<organism evidence="1">
    <name type="scientific">Sphingobacterium sp. (strain 21)</name>
    <dbReference type="NCBI Taxonomy" id="743722"/>
    <lineage>
        <taxon>Bacteria</taxon>
        <taxon>Pseudomonadati</taxon>
        <taxon>Bacteroidota</taxon>
        <taxon>Sphingobacteriia</taxon>
        <taxon>Sphingobacteriales</taxon>
        <taxon>Sphingobacteriaceae</taxon>
        <taxon>Sphingobacterium</taxon>
    </lineage>
</organism>
<name>F4C9S9_SPHS2</name>
<protein>
    <submittedName>
        <fullName evidence="1">Uncharacterized protein</fullName>
    </submittedName>
</protein>
<dbReference type="HOGENOM" id="CLU_1968206_0_0_10"/>
<reference evidence="1" key="1">
    <citation type="submission" date="2011-03" db="EMBL/GenBank/DDBJ databases">
        <title>Complete sequence of Sphingobacterium sp. 21.</title>
        <authorList>
            <consortium name="US DOE Joint Genome Institute"/>
            <person name="Lucas S."/>
            <person name="Copeland A."/>
            <person name="Lapidus A."/>
            <person name="Cheng J.-F."/>
            <person name="Goodwin L."/>
            <person name="Pitluck S."/>
            <person name="Davenport K."/>
            <person name="Detter J.C."/>
            <person name="Han C."/>
            <person name="Tapia R."/>
            <person name="Land M."/>
            <person name="Hauser L."/>
            <person name="Kyrpides N."/>
            <person name="Ivanova N."/>
            <person name="Ovchinnikova G."/>
            <person name="Pagani I."/>
            <person name="Siebers A.K."/>
            <person name="Allgaier M."/>
            <person name="Thelen M.P."/>
            <person name="Hugenholtz P."/>
            <person name="Woyke T."/>
        </authorList>
    </citation>
    <scope>NUCLEOTIDE SEQUENCE</scope>
    <source>
        <strain evidence="1">21</strain>
    </source>
</reference>
<dbReference type="AlphaFoldDB" id="F4C9S9"/>
<accession>F4C9S9</accession>
<dbReference type="EMBL" id="CP002584">
    <property type="protein sequence ID" value="ADZ81464.1"/>
    <property type="molecule type" value="Genomic_DNA"/>
</dbReference>